<feature type="transmembrane region" description="Helical" evidence="1">
    <location>
        <begin position="73"/>
        <end position="92"/>
    </location>
</feature>
<keyword evidence="1" id="KW-0812">Transmembrane</keyword>
<feature type="transmembrane region" description="Helical" evidence="1">
    <location>
        <begin position="162"/>
        <end position="185"/>
    </location>
</feature>
<keyword evidence="1" id="KW-0472">Membrane</keyword>
<evidence type="ECO:0000256" key="1">
    <source>
        <dbReference type="SAM" id="Phobius"/>
    </source>
</evidence>
<dbReference type="EMBL" id="PSZP01000012">
    <property type="protein sequence ID" value="TCG11163.1"/>
    <property type="molecule type" value="Genomic_DNA"/>
</dbReference>
<dbReference type="AlphaFoldDB" id="A0A4R0XKK0"/>
<feature type="transmembrane region" description="Helical" evidence="1">
    <location>
        <begin position="98"/>
        <end position="119"/>
    </location>
</feature>
<name>A0A4R0XKK0_9MOLU</name>
<gene>
    <name evidence="2" type="ORF">C4B25_02170</name>
</gene>
<dbReference type="Proteomes" id="UP000291072">
    <property type="component" value="Unassembled WGS sequence"/>
</dbReference>
<sequence>MYFPQMVKTVKTKDVSQLSKFTFASVAFGSALWTISTIAIANKAYPGWAANFVITLMMFPIMRYIYKIKVFAVFSLILAGILSTSIVIWILDLQMTEWIQYVIVIVASCCTGLPFFPQLFKVLKSKNTSSLSWISSTLVIMCGVLWTIFWSGKIANEFNEPGLGIVIISLISSIPLFLVQIPLLIMCINHKIKNKGTPRPVEAIVK</sequence>
<evidence type="ECO:0000313" key="2">
    <source>
        <dbReference type="EMBL" id="TCG11163.1"/>
    </source>
</evidence>
<feature type="transmembrane region" description="Helical" evidence="1">
    <location>
        <begin position="21"/>
        <end position="41"/>
    </location>
</feature>
<proteinExistence type="predicted"/>
<keyword evidence="3" id="KW-1185">Reference proteome</keyword>
<evidence type="ECO:0000313" key="3">
    <source>
        <dbReference type="Proteomes" id="UP000291072"/>
    </source>
</evidence>
<comment type="caution">
    <text evidence="2">The sequence shown here is derived from an EMBL/GenBank/DDBJ whole genome shotgun (WGS) entry which is preliminary data.</text>
</comment>
<feature type="transmembrane region" description="Helical" evidence="1">
    <location>
        <begin position="47"/>
        <end position="66"/>
    </location>
</feature>
<feature type="transmembrane region" description="Helical" evidence="1">
    <location>
        <begin position="131"/>
        <end position="150"/>
    </location>
</feature>
<reference evidence="2 3" key="1">
    <citation type="submission" date="2018-02" db="EMBL/GenBank/DDBJ databases">
        <title>Mycoplasma marinum and Mycoplasma todarodis sp. nov., moderately halophilic and psychrotolerant mycoplasmas isolated from cephalopods.</title>
        <authorList>
            <person name="Viver T."/>
        </authorList>
    </citation>
    <scope>NUCLEOTIDE SEQUENCE [LARGE SCALE GENOMIC DNA]</scope>
    <source>
        <strain evidence="2 3">5H</strain>
    </source>
</reference>
<protein>
    <submittedName>
        <fullName evidence="2">Uncharacterized protein</fullName>
    </submittedName>
</protein>
<organism evidence="2 3">
    <name type="scientific">Mycoplasma todarodis</name>
    <dbReference type="NCBI Taxonomy" id="1937191"/>
    <lineage>
        <taxon>Bacteria</taxon>
        <taxon>Bacillati</taxon>
        <taxon>Mycoplasmatota</taxon>
        <taxon>Mollicutes</taxon>
        <taxon>Mycoplasmataceae</taxon>
        <taxon>Mycoplasma</taxon>
    </lineage>
</organism>
<dbReference type="Gene3D" id="1.20.1280.290">
    <property type="match status" value="2"/>
</dbReference>
<accession>A0A4R0XKK0</accession>
<keyword evidence="1" id="KW-1133">Transmembrane helix</keyword>